<feature type="non-terminal residue" evidence="2">
    <location>
        <position position="89"/>
    </location>
</feature>
<evidence type="ECO:0000313" key="2">
    <source>
        <dbReference type="EMBL" id="KAA6355291.1"/>
    </source>
</evidence>
<name>A0A5J4TCA7_9EUKA</name>
<evidence type="ECO:0000313" key="3">
    <source>
        <dbReference type="Proteomes" id="UP000324800"/>
    </source>
</evidence>
<dbReference type="Proteomes" id="UP000324800">
    <property type="component" value="Unassembled WGS sequence"/>
</dbReference>
<keyword evidence="1" id="KW-0472">Membrane</keyword>
<accession>A0A5J4TCA7</accession>
<gene>
    <name evidence="2" type="ORF">EZS28_049182</name>
</gene>
<proteinExistence type="predicted"/>
<keyword evidence="1" id="KW-1133">Transmembrane helix</keyword>
<feature type="transmembrane region" description="Helical" evidence="1">
    <location>
        <begin position="42"/>
        <end position="66"/>
    </location>
</feature>
<protein>
    <submittedName>
        <fullName evidence="2">Uncharacterized protein</fullName>
    </submittedName>
</protein>
<reference evidence="2 3" key="1">
    <citation type="submission" date="2019-03" db="EMBL/GenBank/DDBJ databases">
        <title>Single cell metagenomics reveals metabolic interactions within the superorganism composed of flagellate Streblomastix strix and complex community of Bacteroidetes bacteria on its surface.</title>
        <authorList>
            <person name="Treitli S.C."/>
            <person name="Kolisko M."/>
            <person name="Husnik F."/>
            <person name="Keeling P."/>
            <person name="Hampl V."/>
        </authorList>
    </citation>
    <scope>NUCLEOTIDE SEQUENCE [LARGE SCALE GENOMIC DNA]</scope>
    <source>
        <strain evidence="2">ST1C</strain>
    </source>
</reference>
<sequence length="89" mass="10711">MFQCFFQPLKRSDIRSIRFQEVLKKIGLYFDPSFYLPSNTTLIVFFILFALMFFTTVFIGILIRIFKKQEIRKESRRRSAIFVITVDLD</sequence>
<comment type="caution">
    <text evidence="2">The sequence shown here is derived from an EMBL/GenBank/DDBJ whole genome shotgun (WGS) entry which is preliminary data.</text>
</comment>
<keyword evidence="1" id="KW-0812">Transmembrane</keyword>
<dbReference type="EMBL" id="SNRW01034842">
    <property type="protein sequence ID" value="KAA6355291.1"/>
    <property type="molecule type" value="Genomic_DNA"/>
</dbReference>
<evidence type="ECO:0000256" key="1">
    <source>
        <dbReference type="SAM" id="Phobius"/>
    </source>
</evidence>
<organism evidence="2 3">
    <name type="scientific">Streblomastix strix</name>
    <dbReference type="NCBI Taxonomy" id="222440"/>
    <lineage>
        <taxon>Eukaryota</taxon>
        <taxon>Metamonada</taxon>
        <taxon>Preaxostyla</taxon>
        <taxon>Oxymonadida</taxon>
        <taxon>Streblomastigidae</taxon>
        <taxon>Streblomastix</taxon>
    </lineage>
</organism>
<dbReference type="AlphaFoldDB" id="A0A5J4TCA7"/>